<dbReference type="GO" id="GO:0005975">
    <property type="term" value="P:carbohydrate metabolic process"/>
    <property type="evidence" value="ECO:0007669"/>
    <property type="project" value="InterPro"/>
</dbReference>
<dbReference type="InterPro" id="IPR006439">
    <property type="entry name" value="HAD-SF_hydro_IA"/>
</dbReference>
<dbReference type="InterPro" id="IPR023198">
    <property type="entry name" value="PGP-like_dom2"/>
</dbReference>
<reference evidence="10 11" key="1">
    <citation type="submission" date="2019-03" db="EMBL/GenBank/DDBJ databases">
        <title>Genomic Encyclopedia of Type Strains, Phase III (KMG-III): the genomes of soil and plant-associated and newly described type strains.</title>
        <authorList>
            <person name="Whitman W."/>
        </authorList>
    </citation>
    <scope>NUCLEOTIDE SEQUENCE [LARGE SCALE GENOMIC DNA]</scope>
    <source>
        <strain evidence="10 11">CECT 7378</strain>
    </source>
</reference>
<dbReference type="GO" id="GO:0005829">
    <property type="term" value="C:cytosol"/>
    <property type="evidence" value="ECO:0007669"/>
    <property type="project" value="TreeGrafter"/>
</dbReference>
<dbReference type="FunFam" id="3.40.50.1000:FF:000022">
    <property type="entry name" value="Phosphoglycolate phosphatase"/>
    <property type="match status" value="1"/>
</dbReference>
<sequence length="226" mass="24622">MRTPKHLKSMFDGWPELVCFDLDGTLIDSVPDISIALDIALKSVGAPEAGEERARGWIGFGSSKLISQALEWAGISQDAHAACCSTFFEAYFNSVSTNTTLYPNVEALLKAFKHNSVPMALITNKPSVFVKPILDHFGISDYFSWQLGGDTLDEKKPSPLPLIHCSESIEANPERCLMIGDSVADARAAQSANFKSVLVSYGYNHGIELATLNPNIIIDDLAELLM</sequence>
<evidence type="ECO:0000256" key="9">
    <source>
        <dbReference type="ARBA" id="ARBA00023277"/>
    </source>
</evidence>
<dbReference type="GO" id="GO:0006281">
    <property type="term" value="P:DNA repair"/>
    <property type="evidence" value="ECO:0007669"/>
    <property type="project" value="TreeGrafter"/>
</dbReference>
<dbReference type="Pfam" id="PF13419">
    <property type="entry name" value="HAD_2"/>
    <property type="match status" value="1"/>
</dbReference>
<dbReference type="PANTHER" id="PTHR43434">
    <property type="entry name" value="PHOSPHOGLYCOLATE PHOSPHATASE"/>
    <property type="match status" value="1"/>
</dbReference>
<evidence type="ECO:0000256" key="1">
    <source>
        <dbReference type="ARBA" id="ARBA00000830"/>
    </source>
</evidence>
<name>A0A4R6MBX8_9GAMM</name>
<gene>
    <name evidence="10" type="ORF">DFP79_1838</name>
</gene>
<evidence type="ECO:0000313" key="11">
    <source>
        <dbReference type="Proteomes" id="UP000294656"/>
    </source>
</evidence>
<keyword evidence="6" id="KW-0479">Metal-binding</keyword>
<evidence type="ECO:0000256" key="2">
    <source>
        <dbReference type="ARBA" id="ARBA00001946"/>
    </source>
</evidence>
<dbReference type="InterPro" id="IPR037512">
    <property type="entry name" value="PGPase_prok"/>
</dbReference>
<dbReference type="OrthoDB" id="9776368at2"/>
<dbReference type="SFLD" id="SFLDG01129">
    <property type="entry name" value="C1.5:_HAD__Beta-PGM__Phosphata"/>
    <property type="match status" value="1"/>
</dbReference>
<accession>A0A4R6MBX8</accession>
<proteinExistence type="inferred from homology"/>
<comment type="catalytic activity">
    <reaction evidence="1">
        <text>2-phosphoglycolate + H2O = glycolate + phosphate</text>
        <dbReference type="Rhea" id="RHEA:14369"/>
        <dbReference type="ChEBI" id="CHEBI:15377"/>
        <dbReference type="ChEBI" id="CHEBI:29805"/>
        <dbReference type="ChEBI" id="CHEBI:43474"/>
        <dbReference type="ChEBI" id="CHEBI:58033"/>
        <dbReference type="EC" id="3.1.3.18"/>
    </reaction>
</comment>
<dbReference type="NCBIfam" id="TIGR01549">
    <property type="entry name" value="HAD-SF-IA-v1"/>
    <property type="match status" value="1"/>
</dbReference>
<evidence type="ECO:0000313" key="10">
    <source>
        <dbReference type="EMBL" id="TDO98200.1"/>
    </source>
</evidence>
<dbReference type="InterPro" id="IPR041492">
    <property type="entry name" value="HAD_2"/>
</dbReference>
<comment type="pathway">
    <text evidence="3">Organic acid metabolism; glycolate biosynthesis; glycolate from 2-phosphoglycolate: step 1/1.</text>
</comment>
<evidence type="ECO:0000256" key="7">
    <source>
        <dbReference type="ARBA" id="ARBA00022801"/>
    </source>
</evidence>
<evidence type="ECO:0000256" key="8">
    <source>
        <dbReference type="ARBA" id="ARBA00022842"/>
    </source>
</evidence>
<dbReference type="CDD" id="cd16417">
    <property type="entry name" value="HAD_PGPase"/>
    <property type="match status" value="1"/>
</dbReference>
<dbReference type="Proteomes" id="UP000294656">
    <property type="component" value="Unassembled WGS sequence"/>
</dbReference>
<keyword evidence="8" id="KW-0460">Magnesium</keyword>
<evidence type="ECO:0000256" key="3">
    <source>
        <dbReference type="ARBA" id="ARBA00004818"/>
    </source>
</evidence>
<protein>
    <recommendedName>
        <fullName evidence="5">phosphoglycolate phosphatase</fullName>
        <ecNumber evidence="5">3.1.3.18</ecNumber>
    </recommendedName>
</protein>
<dbReference type="SUPFAM" id="SSF56784">
    <property type="entry name" value="HAD-like"/>
    <property type="match status" value="1"/>
</dbReference>
<keyword evidence="9" id="KW-0119">Carbohydrate metabolism</keyword>
<organism evidence="10 11">
    <name type="scientific">Marinomonas balearica</name>
    <dbReference type="NCBI Taxonomy" id="491947"/>
    <lineage>
        <taxon>Bacteria</taxon>
        <taxon>Pseudomonadati</taxon>
        <taxon>Pseudomonadota</taxon>
        <taxon>Gammaproteobacteria</taxon>
        <taxon>Oceanospirillales</taxon>
        <taxon>Oceanospirillaceae</taxon>
        <taxon>Marinomonas</taxon>
    </lineage>
</organism>
<keyword evidence="11" id="KW-1185">Reference proteome</keyword>
<dbReference type="GO" id="GO:0046872">
    <property type="term" value="F:metal ion binding"/>
    <property type="evidence" value="ECO:0007669"/>
    <property type="project" value="UniProtKB-KW"/>
</dbReference>
<dbReference type="InterPro" id="IPR036412">
    <property type="entry name" value="HAD-like_sf"/>
</dbReference>
<evidence type="ECO:0000256" key="4">
    <source>
        <dbReference type="ARBA" id="ARBA00006171"/>
    </source>
</evidence>
<dbReference type="NCBIfam" id="NF009695">
    <property type="entry name" value="PRK13222.1-2"/>
    <property type="match status" value="1"/>
</dbReference>
<dbReference type="EMBL" id="SNXC01000011">
    <property type="protein sequence ID" value="TDO98200.1"/>
    <property type="molecule type" value="Genomic_DNA"/>
</dbReference>
<keyword evidence="7" id="KW-0378">Hydrolase</keyword>
<dbReference type="Gene3D" id="1.10.150.240">
    <property type="entry name" value="Putative phosphatase, domain 2"/>
    <property type="match status" value="1"/>
</dbReference>
<comment type="caution">
    <text evidence="10">The sequence shown here is derived from an EMBL/GenBank/DDBJ whole genome shotgun (WGS) entry which is preliminary data.</text>
</comment>
<dbReference type="NCBIfam" id="TIGR01449">
    <property type="entry name" value="PGP_bact"/>
    <property type="match status" value="1"/>
</dbReference>
<comment type="cofactor">
    <cofactor evidence="2">
        <name>Mg(2+)</name>
        <dbReference type="ChEBI" id="CHEBI:18420"/>
    </cofactor>
</comment>
<dbReference type="AlphaFoldDB" id="A0A4R6MBX8"/>
<dbReference type="InterPro" id="IPR023214">
    <property type="entry name" value="HAD_sf"/>
</dbReference>
<dbReference type="SFLD" id="SFLDG01135">
    <property type="entry name" value="C1.5.6:_HAD__Beta-PGM__Phospha"/>
    <property type="match status" value="1"/>
</dbReference>
<evidence type="ECO:0000256" key="5">
    <source>
        <dbReference type="ARBA" id="ARBA00013078"/>
    </source>
</evidence>
<dbReference type="Gene3D" id="3.40.50.1000">
    <property type="entry name" value="HAD superfamily/HAD-like"/>
    <property type="match status" value="1"/>
</dbReference>
<comment type="similarity">
    <text evidence="4">Belongs to the HAD-like hydrolase superfamily. CbbY/CbbZ/Gph/YieH family.</text>
</comment>
<dbReference type="PANTHER" id="PTHR43434:SF1">
    <property type="entry name" value="PHOSPHOGLYCOLATE PHOSPHATASE"/>
    <property type="match status" value="1"/>
</dbReference>
<dbReference type="EC" id="3.1.3.18" evidence="5"/>
<evidence type="ECO:0000256" key="6">
    <source>
        <dbReference type="ARBA" id="ARBA00022723"/>
    </source>
</evidence>
<dbReference type="SFLD" id="SFLDS00003">
    <property type="entry name" value="Haloacid_Dehalogenase"/>
    <property type="match status" value="1"/>
</dbReference>
<dbReference type="RefSeq" id="WP_133503627.1">
    <property type="nucleotide sequence ID" value="NZ_SNXC01000011.1"/>
</dbReference>
<dbReference type="GO" id="GO:0008967">
    <property type="term" value="F:phosphoglycolate phosphatase activity"/>
    <property type="evidence" value="ECO:0007669"/>
    <property type="project" value="UniProtKB-EC"/>
</dbReference>
<dbReference type="InterPro" id="IPR050155">
    <property type="entry name" value="HAD-like_hydrolase_sf"/>
</dbReference>